<evidence type="ECO:0000256" key="1">
    <source>
        <dbReference type="ARBA" id="ARBA00004123"/>
    </source>
</evidence>
<dbReference type="PANTHER" id="PTHR10015">
    <property type="entry name" value="HEAT SHOCK TRANSCRIPTION FACTOR"/>
    <property type="match status" value="1"/>
</dbReference>
<evidence type="ECO:0000256" key="4">
    <source>
        <dbReference type="RuleBase" id="RU004020"/>
    </source>
</evidence>
<dbReference type="Proteomes" id="UP001153069">
    <property type="component" value="Unassembled WGS sequence"/>
</dbReference>
<dbReference type="InterPro" id="IPR000232">
    <property type="entry name" value="HSF_DNA-bd"/>
</dbReference>
<dbReference type="GO" id="GO:0003700">
    <property type="term" value="F:DNA-binding transcription factor activity"/>
    <property type="evidence" value="ECO:0007669"/>
    <property type="project" value="InterPro"/>
</dbReference>
<comment type="caution">
    <text evidence="7">The sequence shown here is derived from an EMBL/GenBank/DDBJ whole genome shotgun (WGS) entry which is preliminary data.</text>
</comment>
<dbReference type="Pfam" id="PF00447">
    <property type="entry name" value="HSF_DNA-bind"/>
    <property type="match status" value="1"/>
</dbReference>
<dbReference type="GO" id="GO:0043565">
    <property type="term" value="F:sequence-specific DNA binding"/>
    <property type="evidence" value="ECO:0007669"/>
    <property type="project" value="InterPro"/>
</dbReference>
<protein>
    <submittedName>
        <fullName evidence="7">Shock factor protein</fullName>
    </submittedName>
</protein>
<comment type="subcellular location">
    <subcellularLocation>
        <location evidence="1">Nucleus</location>
    </subcellularLocation>
</comment>
<dbReference type="EMBL" id="CAICTM010002559">
    <property type="protein sequence ID" value="CAB9529617.1"/>
    <property type="molecule type" value="Genomic_DNA"/>
</dbReference>
<dbReference type="SMART" id="SM00415">
    <property type="entry name" value="HSF"/>
    <property type="match status" value="1"/>
</dbReference>
<evidence type="ECO:0000313" key="7">
    <source>
        <dbReference type="EMBL" id="CAB9529617.1"/>
    </source>
</evidence>
<gene>
    <name evidence="7" type="ORF">SEMRO_2561_G331300.1</name>
</gene>
<accession>A0A9N8HXS5</accession>
<dbReference type="InterPro" id="IPR036390">
    <property type="entry name" value="WH_DNA-bd_sf"/>
</dbReference>
<dbReference type="Gene3D" id="1.10.10.10">
    <property type="entry name" value="Winged helix-like DNA-binding domain superfamily/Winged helix DNA-binding domain"/>
    <property type="match status" value="1"/>
</dbReference>
<feature type="region of interest" description="Disordered" evidence="5">
    <location>
        <begin position="375"/>
        <end position="402"/>
    </location>
</feature>
<reference evidence="7" key="1">
    <citation type="submission" date="2020-06" db="EMBL/GenBank/DDBJ databases">
        <authorList>
            <consortium name="Plant Systems Biology data submission"/>
        </authorList>
    </citation>
    <scope>NUCLEOTIDE SEQUENCE</scope>
    <source>
        <strain evidence="7">D6</strain>
    </source>
</reference>
<organism evidence="7 8">
    <name type="scientific">Seminavis robusta</name>
    <dbReference type="NCBI Taxonomy" id="568900"/>
    <lineage>
        <taxon>Eukaryota</taxon>
        <taxon>Sar</taxon>
        <taxon>Stramenopiles</taxon>
        <taxon>Ochrophyta</taxon>
        <taxon>Bacillariophyta</taxon>
        <taxon>Bacillariophyceae</taxon>
        <taxon>Bacillariophycidae</taxon>
        <taxon>Naviculales</taxon>
        <taxon>Naviculaceae</taxon>
        <taxon>Seminavis</taxon>
    </lineage>
</organism>
<proteinExistence type="inferred from homology"/>
<evidence type="ECO:0000256" key="3">
    <source>
        <dbReference type="ARBA" id="ARBA00023242"/>
    </source>
</evidence>
<evidence type="ECO:0000259" key="6">
    <source>
        <dbReference type="SMART" id="SM00415"/>
    </source>
</evidence>
<keyword evidence="3" id="KW-0539">Nucleus</keyword>
<comment type="similarity">
    <text evidence="4">Belongs to the HSF family.</text>
</comment>
<keyword evidence="2" id="KW-0238">DNA-binding</keyword>
<evidence type="ECO:0000256" key="5">
    <source>
        <dbReference type="SAM" id="MobiDB-lite"/>
    </source>
</evidence>
<evidence type="ECO:0000313" key="8">
    <source>
        <dbReference type="Proteomes" id="UP001153069"/>
    </source>
</evidence>
<dbReference type="AlphaFoldDB" id="A0A9N8HXS5"/>
<keyword evidence="8" id="KW-1185">Reference proteome</keyword>
<evidence type="ECO:0000256" key="2">
    <source>
        <dbReference type="ARBA" id="ARBA00023125"/>
    </source>
</evidence>
<feature type="region of interest" description="Disordered" evidence="5">
    <location>
        <begin position="315"/>
        <end position="343"/>
    </location>
</feature>
<dbReference type="PANTHER" id="PTHR10015:SF206">
    <property type="entry name" value="HSF-TYPE DNA-BINDING DOMAIN-CONTAINING PROTEIN"/>
    <property type="match status" value="1"/>
</dbReference>
<dbReference type="FunFam" id="1.10.10.10:FF:000479">
    <property type="entry name" value="Predicted protein"/>
    <property type="match status" value="1"/>
</dbReference>
<dbReference type="InterPro" id="IPR036388">
    <property type="entry name" value="WH-like_DNA-bd_sf"/>
</dbReference>
<name>A0A9N8HXS5_9STRA</name>
<feature type="domain" description="HSF-type DNA-binding" evidence="6">
    <location>
        <begin position="49"/>
        <end position="149"/>
    </location>
</feature>
<sequence>MSSSYSCHGSSFQIPPSLAKESKEVSYHDYSIISPPPSLDLVPDNGRGTTQTFPRKLHYLLEYARTSNDGLRNIVSWQPHGRCFVVHNNKEFVAQVLPNWFMQSKIASFQRQLNLYGFKRFTTGTDKGGYYHECFLRGRPDLVLHIRRTKVKGAGHRKAAIPGSEPNFYRQFPLPEKDQTPSTTSTSASGVFVPAMPAAAPLSTGLLPHLQEPHPSLNPTMQQEQLNLIPVQNAPLNPLPEQAQPIILQQEQPQMIPLQELIPLQEQNQPIQMQETYSMKPNPAVQCTQLQEMNYSASELDISTALTACCTEWLPPPEEDDDDDDDDTAATMVTGGGSDTDMNLDTTPGLFSTLNGNVFFDSLASLKVPIPLTQDHLEKSPGNSQPEIVTAPHTGPMEEDLSCSKERKPKDLDSSLLLLGQQQGLFSGHQPSPSLANTFWYGYQNHDIIVDALRASAPFYPESGGG</sequence>
<feature type="compositionally biased region" description="Acidic residues" evidence="5">
    <location>
        <begin position="317"/>
        <end position="328"/>
    </location>
</feature>
<dbReference type="SUPFAM" id="SSF46785">
    <property type="entry name" value="Winged helix' DNA-binding domain"/>
    <property type="match status" value="1"/>
</dbReference>
<dbReference type="OrthoDB" id="60033at2759"/>
<dbReference type="GO" id="GO:0005634">
    <property type="term" value="C:nucleus"/>
    <property type="evidence" value="ECO:0007669"/>
    <property type="project" value="UniProtKB-SubCell"/>
</dbReference>